<keyword evidence="1 3" id="KW-0820">tRNA-binding</keyword>
<dbReference type="EMBL" id="CAJEWA010000005">
    <property type="protein sequence ID" value="CAD2073349.1"/>
    <property type="molecule type" value="Genomic_DNA"/>
</dbReference>
<gene>
    <name evidence="5" type="primary">pheT_1</name>
    <name evidence="6" type="ORF">HNR41_001114</name>
    <name evidence="5" type="ORF">JEOCOQ751_00496</name>
</gene>
<keyword evidence="8" id="KW-1185">Reference proteome</keyword>
<dbReference type="PROSITE" id="PS50886">
    <property type="entry name" value="TRBD"/>
    <property type="match status" value="1"/>
</dbReference>
<evidence type="ECO:0000313" key="6">
    <source>
        <dbReference type="EMBL" id="MBB6423188.1"/>
    </source>
</evidence>
<reference evidence="6 8" key="2">
    <citation type="submission" date="2020-08" db="EMBL/GenBank/DDBJ databases">
        <title>Genomic Encyclopedia of Type Strains, Phase IV (KMG-IV): sequencing the most valuable type-strain genomes for metagenomic binning, comparative biology and taxonomic classification.</title>
        <authorList>
            <person name="Goeker M."/>
        </authorList>
    </citation>
    <scope>NUCLEOTIDE SEQUENCE [LARGE SCALE GENOMIC DNA]</scope>
    <source>
        <strain evidence="6 8">DSM 22419</strain>
    </source>
</reference>
<proteinExistence type="predicted"/>
<dbReference type="InterPro" id="IPR027855">
    <property type="entry name" value="DUF4479"/>
</dbReference>
<dbReference type="Proteomes" id="UP000545588">
    <property type="component" value="Unassembled WGS sequence"/>
</dbReference>
<dbReference type="NCBIfam" id="NF045760">
    <property type="entry name" value="YtpR"/>
    <property type="match status" value="1"/>
</dbReference>
<comment type="caution">
    <text evidence="5">The sequence shown here is derived from an EMBL/GenBank/DDBJ whole genome shotgun (WGS) entry which is preliminary data.</text>
</comment>
<reference evidence="5 7" key="1">
    <citation type="submission" date="2020-07" db="EMBL/GenBank/DDBJ databases">
        <authorList>
            <person name="Criscuolo A."/>
        </authorList>
    </citation>
    <scope>NUCLEOTIDE SEQUENCE [LARGE SCALE GENOMIC DNA]</scope>
    <source>
        <strain evidence="5">CIP111751</strain>
    </source>
</reference>
<evidence type="ECO:0000256" key="1">
    <source>
        <dbReference type="ARBA" id="ARBA00022555"/>
    </source>
</evidence>
<dbReference type="CDD" id="cd02796">
    <property type="entry name" value="tRNA_bind_bactPheRS"/>
    <property type="match status" value="1"/>
</dbReference>
<dbReference type="GO" id="GO:0000049">
    <property type="term" value="F:tRNA binding"/>
    <property type="evidence" value="ECO:0007669"/>
    <property type="project" value="UniProtKB-UniRule"/>
</dbReference>
<dbReference type="Proteomes" id="UP000534001">
    <property type="component" value="Unassembled WGS sequence"/>
</dbReference>
<evidence type="ECO:0000313" key="7">
    <source>
        <dbReference type="Proteomes" id="UP000534001"/>
    </source>
</evidence>
<evidence type="ECO:0000259" key="4">
    <source>
        <dbReference type="PROSITE" id="PS50886"/>
    </source>
</evidence>
<evidence type="ECO:0000256" key="3">
    <source>
        <dbReference type="PROSITE-ProRule" id="PRU00209"/>
    </source>
</evidence>
<dbReference type="Gene3D" id="2.40.50.140">
    <property type="entry name" value="Nucleic acid-binding proteins"/>
    <property type="match status" value="1"/>
</dbReference>
<dbReference type="InterPro" id="IPR012340">
    <property type="entry name" value="NA-bd_OB-fold"/>
</dbReference>
<dbReference type="SUPFAM" id="SSF50249">
    <property type="entry name" value="Nucleic acid-binding proteins"/>
    <property type="match status" value="1"/>
</dbReference>
<sequence>MKKVVNNVRLTYNENIGDVLLVTLRKTEEVSYEHNGDITLIKDGDEVIGLNIFKAENNLALEGTDINDYETMVPRINELLQKNGIEALEFDLTPRFIVGKVIEKEAHPDADKLNVTKVDAGTEVLQIVCGAPNVDAGQKVVVARVGAVMPGGLYIKPSQLRGVDSNGMICSKKELNLKDDGVKGIYVLDDSYNVGEPFPVG</sequence>
<protein>
    <submittedName>
        <fullName evidence="5">Phenylalanine--tRNA ligase beta subunit</fullName>
    </submittedName>
    <submittedName>
        <fullName evidence="6">tRNA-binding protein</fullName>
    </submittedName>
</protein>
<dbReference type="Pfam" id="PF14794">
    <property type="entry name" value="DUF4479"/>
    <property type="match status" value="1"/>
</dbReference>
<name>A0A6V7R7D6_9STAP</name>
<dbReference type="InterPro" id="IPR002547">
    <property type="entry name" value="tRNA-bd_dom"/>
</dbReference>
<keyword evidence="5" id="KW-0436">Ligase</keyword>
<dbReference type="AlphaFoldDB" id="A0A6V7R7D6"/>
<feature type="domain" description="TRNA-binding" evidence="4">
    <location>
        <begin position="90"/>
        <end position="199"/>
    </location>
</feature>
<dbReference type="Pfam" id="PF01588">
    <property type="entry name" value="tRNA_bind"/>
    <property type="match status" value="1"/>
</dbReference>
<evidence type="ECO:0000256" key="2">
    <source>
        <dbReference type="ARBA" id="ARBA00022884"/>
    </source>
</evidence>
<organism evidence="5 7">
    <name type="scientific">Jeotgalicoccus coquinae</name>
    <dbReference type="NCBI Taxonomy" id="709509"/>
    <lineage>
        <taxon>Bacteria</taxon>
        <taxon>Bacillati</taxon>
        <taxon>Bacillota</taxon>
        <taxon>Bacilli</taxon>
        <taxon>Bacillales</taxon>
        <taxon>Staphylococcaceae</taxon>
        <taxon>Jeotgalicoccus</taxon>
    </lineage>
</organism>
<evidence type="ECO:0000313" key="8">
    <source>
        <dbReference type="Proteomes" id="UP000545588"/>
    </source>
</evidence>
<dbReference type="InterPro" id="IPR033714">
    <property type="entry name" value="tRNA_bind_bactPheRS"/>
</dbReference>
<keyword evidence="2 3" id="KW-0694">RNA-binding</keyword>
<accession>A0A6V7R7D6</accession>
<evidence type="ECO:0000313" key="5">
    <source>
        <dbReference type="EMBL" id="CAD2073349.1"/>
    </source>
</evidence>
<dbReference type="Gene3D" id="3.30.1940.10">
    <property type="entry name" value="YtpR-like"/>
    <property type="match status" value="1"/>
</dbReference>
<dbReference type="GO" id="GO:0016874">
    <property type="term" value="F:ligase activity"/>
    <property type="evidence" value="ECO:0007669"/>
    <property type="project" value="UniProtKB-KW"/>
</dbReference>
<dbReference type="FunFam" id="2.40.50.140:FF:000045">
    <property type="entry name" value="Phenylalanine--tRNA ligase beta subunit"/>
    <property type="match status" value="1"/>
</dbReference>
<dbReference type="EMBL" id="JACHFF010000001">
    <property type="protein sequence ID" value="MBB6423188.1"/>
    <property type="molecule type" value="Genomic_DNA"/>
</dbReference>
<dbReference type="InterPro" id="IPR037154">
    <property type="entry name" value="YtpR-like_sf"/>
</dbReference>